<feature type="transmembrane region" description="Helical" evidence="6">
    <location>
        <begin position="63"/>
        <end position="85"/>
    </location>
</feature>
<evidence type="ECO:0000256" key="6">
    <source>
        <dbReference type="SAM" id="Phobius"/>
    </source>
</evidence>
<keyword evidence="2" id="KW-1003">Cell membrane</keyword>
<evidence type="ECO:0000256" key="4">
    <source>
        <dbReference type="ARBA" id="ARBA00022989"/>
    </source>
</evidence>
<feature type="transmembrane region" description="Helical" evidence="6">
    <location>
        <begin position="120"/>
        <end position="138"/>
    </location>
</feature>
<evidence type="ECO:0000256" key="1">
    <source>
        <dbReference type="ARBA" id="ARBA00004651"/>
    </source>
</evidence>
<organism evidence="8 9">
    <name type="scientific">Elizabethkingia argenteiflava</name>
    <dbReference type="NCBI Taxonomy" id="2681556"/>
    <lineage>
        <taxon>Bacteria</taxon>
        <taxon>Pseudomonadati</taxon>
        <taxon>Bacteroidota</taxon>
        <taxon>Flavobacteriia</taxon>
        <taxon>Flavobacteriales</taxon>
        <taxon>Weeksellaceae</taxon>
        <taxon>Elizabethkingia</taxon>
    </lineage>
</organism>
<dbReference type="AlphaFoldDB" id="A0A845Q1C4"/>
<feature type="transmembrane region" description="Helical" evidence="6">
    <location>
        <begin position="175"/>
        <end position="195"/>
    </location>
</feature>
<evidence type="ECO:0000313" key="8">
    <source>
        <dbReference type="EMBL" id="NAW52130.1"/>
    </source>
</evidence>
<evidence type="ECO:0000256" key="3">
    <source>
        <dbReference type="ARBA" id="ARBA00022692"/>
    </source>
</evidence>
<dbReference type="SUPFAM" id="SSF103481">
    <property type="entry name" value="Multidrug resistance efflux transporter EmrE"/>
    <property type="match status" value="2"/>
</dbReference>
<dbReference type="PANTHER" id="PTHR42920:SF5">
    <property type="entry name" value="EAMA DOMAIN-CONTAINING PROTEIN"/>
    <property type="match status" value="1"/>
</dbReference>
<keyword evidence="4 6" id="KW-1133">Transmembrane helix</keyword>
<dbReference type="PANTHER" id="PTHR42920">
    <property type="entry name" value="OS03G0707200 PROTEIN-RELATED"/>
    <property type="match status" value="1"/>
</dbReference>
<proteinExistence type="predicted"/>
<dbReference type="Proteomes" id="UP000553459">
    <property type="component" value="Unassembled WGS sequence"/>
</dbReference>
<feature type="transmembrane region" description="Helical" evidence="6">
    <location>
        <begin position="144"/>
        <end position="163"/>
    </location>
</feature>
<feature type="transmembrane region" description="Helical" evidence="6">
    <location>
        <begin position="37"/>
        <end position="54"/>
    </location>
</feature>
<feature type="domain" description="EamA" evidence="7">
    <location>
        <begin position="146"/>
        <end position="280"/>
    </location>
</feature>
<dbReference type="GO" id="GO:0005886">
    <property type="term" value="C:plasma membrane"/>
    <property type="evidence" value="ECO:0007669"/>
    <property type="project" value="UniProtKB-SubCell"/>
</dbReference>
<feature type="transmembrane region" description="Helical" evidence="6">
    <location>
        <begin position="264"/>
        <end position="282"/>
    </location>
</feature>
<comment type="caution">
    <text evidence="8">The sequence shown here is derived from an EMBL/GenBank/DDBJ whole genome shotgun (WGS) entry which is preliminary data.</text>
</comment>
<dbReference type="EMBL" id="JAAABJ010000642">
    <property type="protein sequence ID" value="NAW52130.1"/>
    <property type="molecule type" value="Genomic_DNA"/>
</dbReference>
<feature type="transmembrane region" description="Helical" evidence="6">
    <location>
        <begin position="91"/>
        <end position="113"/>
    </location>
</feature>
<protein>
    <submittedName>
        <fullName evidence="8">EamA family transporter</fullName>
    </submittedName>
</protein>
<dbReference type="InterPro" id="IPR000620">
    <property type="entry name" value="EamA_dom"/>
</dbReference>
<feature type="transmembrane region" description="Helical" evidence="6">
    <location>
        <begin position="239"/>
        <end position="258"/>
    </location>
</feature>
<feature type="domain" description="EamA" evidence="7">
    <location>
        <begin position="7"/>
        <end position="137"/>
    </location>
</feature>
<dbReference type="InterPro" id="IPR051258">
    <property type="entry name" value="Diverse_Substrate_Transporter"/>
</dbReference>
<dbReference type="RefSeq" id="WP_166520381.1">
    <property type="nucleotide sequence ID" value="NZ_JAAABJ010000642.1"/>
</dbReference>
<keyword evidence="3 6" id="KW-0812">Transmembrane</keyword>
<name>A0A845Q1C4_9FLAO</name>
<feature type="transmembrane region" description="Helical" evidence="6">
    <location>
        <begin position="7"/>
        <end position="25"/>
    </location>
</feature>
<keyword evidence="5 6" id="KW-0472">Membrane</keyword>
<feature type="transmembrane region" description="Helical" evidence="6">
    <location>
        <begin position="207"/>
        <end position="227"/>
    </location>
</feature>
<dbReference type="InterPro" id="IPR037185">
    <property type="entry name" value="EmrE-like"/>
</dbReference>
<keyword evidence="9" id="KW-1185">Reference proteome</keyword>
<reference evidence="8 9" key="1">
    <citation type="submission" date="2019-11" db="EMBL/GenBank/DDBJ databases">
        <title>Characterization of Elizabethkingia argenteiflava sp. nov., isolated from inner surface of Soybean Pods.</title>
        <authorList>
            <person name="Mo S."/>
        </authorList>
    </citation>
    <scope>NUCLEOTIDE SEQUENCE [LARGE SCALE GENOMIC DNA]</scope>
    <source>
        <strain evidence="8 9">YB22</strain>
    </source>
</reference>
<sequence>MENKNLYLILLILGTAFWGISFPVTKLSIGHFSQSTFLFYRFVLATISVAIIFSKHLKSIDKLAIKAGVSLAIPLTFAIYFQTLGLVKHTSASQCAFVAGMCVVIIPFIKTIFYKTKIEIKIWLAAILALLGLFIITINGHLVINIGDAYVLFGAIGFAYYLIKVEQYAGRKNIIPTLVPMFATAALIMLILSLFDGSSDWTPQNHKFWIGIIYCALFSTAYMYSVSNISQKYISSEKVAIIYLFDPIFAAIAAFFILNESLDGRLLCGGSLILMATIITEIKFKKMH</sequence>
<accession>A0A845Q1C4</accession>
<evidence type="ECO:0000313" key="9">
    <source>
        <dbReference type="Proteomes" id="UP000553459"/>
    </source>
</evidence>
<dbReference type="Pfam" id="PF00892">
    <property type="entry name" value="EamA"/>
    <property type="match status" value="2"/>
</dbReference>
<evidence type="ECO:0000259" key="7">
    <source>
        <dbReference type="Pfam" id="PF00892"/>
    </source>
</evidence>
<comment type="subcellular location">
    <subcellularLocation>
        <location evidence="1">Cell membrane</location>
        <topology evidence="1">Multi-pass membrane protein</topology>
    </subcellularLocation>
</comment>
<gene>
    <name evidence="8" type="ORF">GNY06_12355</name>
</gene>
<evidence type="ECO:0000256" key="5">
    <source>
        <dbReference type="ARBA" id="ARBA00023136"/>
    </source>
</evidence>
<evidence type="ECO:0000256" key="2">
    <source>
        <dbReference type="ARBA" id="ARBA00022475"/>
    </source>
</evidence>